<dbReference type="GO" id="GO:0036430">
    <property type="term" value="F:CMP kinase activity"/>
    <property type="evidence" value="ECO:0007669"/>
    <property type="project" value="RHEA"/>
</dbReference>
<dbReference type="GO" id="GO:0006220">
    <property type="term" value="P:pyrimidine nucleotide metabolic process"/>
    <property type="evidence" value="ECO:0007669"/>
    <property type="project" value="UniProtKB-UniRule"/>
</dbReference>
<proteinExistence type="inferred from homology"/>
<dbReference type="Proteomes" id="UP000282597">
    <property type="component" value="Chromosome"/>
</dbReference>
<name>A0A2Z6EWU0_9BURK</name>
<sequence>MTTVREHAKQHTKLHAPVIAIDGPTASGKGTVAQQVAQRLGFHYLDSGALYRLLALASLRRQLAVQDVAALTLLARELHIVFRDGYVKLDGVKVSNEIRAEEIGNRASEIALHAPIRLALLARQRALRTLPGLVADGRDMGTVVFPDATLKVFLTASVEARAQRRYKQLIEKGFPASIEILSQDLAKRDARDIQRVSAPLRPAEDAKILDTSNLSVEQVVGKILEWFVALSVPVSHAHASA</sequence>
<keyword evidence="8" id="KW-0963">Cytoplasm</keyword>
<evidence type="ECO:0000256" key="6">
    <source>
        <dbReference type="ARBA" id="ARBA00047615"/>
    </source>
</evidence>
<dbReference type="GO" id="GO:0005737">
    <property type="term" value="C:cytoplasm"/>
    <property type="evidence" value="ECO:0007669"/>
    <property type="project" value="UniProtKB-SubCell"/>
</dbReference>
<dbReference type="CDD" id="cd02020">
    <property type="entry name" value="CMPK"/>
    <property type="match status" value="1"/>
</dbReference>
<comment type="similarity">
    <text evidence="1 8">Belongs to the cytidylate kinase family. Type 1 subfamily.</text>
</comment>
<evidence type="ECO:0000313" key="9">
    <source>
        <dbReference type="EMBL" id="BBE09920.1"/>
    </source>
</evidence>
<keyword evidence="4 8" id="KW-0418">Kinase</keyword>
<keyword evidence="2 8" id="KW-0808">Transferase</keyword>
<keyword evidence="10" id="KW-1185">Reference proteome</keyword>
<dbReference type="AlphaFoldDB" id="A0A2Z6EWU0"/>
<evidence type="ECO:0000256" key="3">
    <source>
        <dbReference type="ARBA" id="ARBA00022741"/>
    </source>
</evidence>
<reference evidence="9 10" key="1">
    <citation type="journal article" date="2018" name="Microbes Environ.">
        <title>Comparative Genomic Insights into Endofungal Lifestyles of Two Bacterial Endosymbionts, Mycoavidus cysteinexigens and Burkholderia rhizoxinica.</title>
        <authorList>
            <person name="Sharmin D."/>
            <person name="Guo Y."/>
            <person name="Nishizawa T."/>
            <person name="Ohshima S."/>
            <person name="Sato Y."/>
            <person name="Takashima Y."/>
            <person name="Narisawa K."/>
            <person name="Ohta H."/>
        </authorList>
    </citation>
    <scope>NUCLEOTIDE SEQUENCE [LARGE SCALE GENOMIC DNA]</scope>
    <source>
        <strain evidence="9 10">B1-EB</strain>
    </source>
</reference>
<evidence type="ECO:0000313" key="10">
    <source>
        <dbReference type="Proteomes" id="UP000282597"/>
    </source>
</evidence>
<dbReference type="NCBIfam" id="TIGR00017">
    <property type="entry name" value="cmk"/>
    <property type="match status" value="1"/>
</dbReference>
<keyword evidence="5 8" id="KW-0067">ATP-binding</keyword>
<keyword evidence="3 8" id="KW-0547">Nucleotide-binding</keyword>
<dbReference type="Pfam" id="PF02224">
    <property type="entry name" value="Cytidylate_kin"/>
    <property type="match status" value="1"/>
</dbReference>
<dbReference type="SUPFAM" id="SSF52540">
    <property type="entry name" value="P-loop containing nucleoside triphosphate hydrolases"/>
    <property type="match status" value="1"/>
</dbReference>
<dbReference type="EMBL" id="AP018150">
    <property type="protein sequence ID" value="BBE09920.1"/>
    <property type="molecule type" value="Genomic_DNA"/>
</dbReference>
<comment type="catalytic activity">
    <reaction evidence="7 8">
        <text>CMP + ATP = CDP + ADP</text>
        <dbReference type="Rhea" id="RHEA:11600"/>
        <dbReference type="ChEBI" id="CHEBI:30616"/>
        <dbReference type="ChEBI" id="CHEBI:58069"/>
        <dbReference type="ChEBI" id="CHEBI:60377"/>
        <dbReference type="ChEBI" id="CHEBI:456216"/>
        <dbReference type="EC" id="2.7.4.25"/>
    </reaction>
</comment>
<evidence type="ECO:0000256" key="5">
    <source>
        <dbReference type="ARBA" id="ARBA00022840"/>
    </source>
</evidence>
<accession>A0A2Z6EWU0</accession>
<comment type="subcellular location">
    <subcellularLocation>
        <location evidence="8">Cytoplasm</location>
    </subcellularLocation>
</comment>
<organism evidence="9 10">
    <name type="scientific">Mycoavidus cysteinexigens</name>
    <dbReference type="NCBI Taxonomy" id="1553431"/>
    <lineage>
        <taxon>Bacteria</taxon>
        <taxon>Pseudomonadati</taxon>
        <taxon>Pseudomonadota</taxon>
        <taxon>Betaproteobacteria</taxon>
        <taxon>Burkholderiales</taxon>
        <taxon>Burkholderiaceae</taxon>
        <taxon>Mycoavidus</taxon>
    </lineage>
</organism>
<comment type="catalytic activity">
    <reaction evidence="6 8">
        <text>dCMP + ATP = dCDP + ADP</text>
        <dbReference type="Rhea" id="RHEA:25094"/>
        <dbReference type="ChEBI" id="CHEBI:30616"/>
        <dbReference type="ChEBI" id="CHEBI:57566"/>
        <dbReference type="ChEBI" id="CHEBI:58593"/>
        <dbReference type="ChEBI" id="CHEBI:456216"/>
        <dbReference type="EC" id="2.7.4.25"/>
    </reaction>
</comment>
<dbReference type="GO" id="GO:0005524">
    <property type="term" value="F:ATP binding"/>
    <property type="evidence" value="ECO:0007669"/>
    <property type="project" value="UniProtKB-UniRule"/>
</dbReference>
<evidence type="ECO:0000256" key="8">
    <source>
        <dbReference type="HAMAP-Rule" id="MF_00238"/>
    </source>
</evidence>
<dbReference type="KEGG" id="mcys:MCB1EB_1759"/>
<evidence type="ECO:0000256" key="1">
    <source>
        <dbReference type="ARBA" id="ARBA00009427"/>
    </source>
</evidence>
<dbReference type="InterPro" id="IPR011994">
    <property type="entry name" value="Cytidylate_kinase_dom"/>
</dbReference>
<dbReference type="HAMAP" id="MF_00238">
    <property type="entry name" value="Cytidyl_kinase_type1"/>
    <property type="match status" value="1"/>
</dbReference>
<dbReference type="GO" id="GO:0036431">
    <property type="term" value="F:dCMP kinase activity"/>
    <property type="evidence" value="ECO:0007669"/>
    <property type="project" value="InterPro"/>
</dbReference>
<dbReference type="InterPro" id="IPR027417">
    <property type="entry name" value="P-loop_NTPase"/>
</dbReference>
<evidence type="ECO:0000256" key="4">
    <source>
        <dbReference type="ARBA" id="ARBA00022777"/>
    </source>
</evidence>
<feature type="binding site" evidence="8">
    <location>
        <begin position="23"/>
        <end position="31"/>
    </location>
    <ligand>
        <name>ATP</name>
        <dbReference type="ChEBI" id="CHEBI:30616"/>
    </ligand>
</feature>
<evidence type="ECO:0000256" key="7">
    <source>
        <dbReference type="ARBA" id="ARBA00048478"/>
    </source>
</evidence>
<gene>
    <name evidence="8" type="primary">cmk</name>
    <name evidence="9" type="ORF">MCB1EB_1759</name>
</gene>
<dbReference type="Gene3D" id="3.40.50.300">
    <property type="entry name" value="P-loop containing nucleotide triphosphate hydrolases"/>
    <property type="match status" value="1"/>
</dbReference>
<protein>
    <recommendedName>
        <fullName evidence="8">Cytidylate kinase</fullName>
        <shortName evidence="8">CK</shortName>
        <ecNumber evidence="8">2.7.4.25</ecNumber>
    </recommendedName>
    <alternativeName>
        <fullName evidence="8">Cytidine monophosphate kinase</fullName>
        <shortName evidence="8">CMP kinase</shortName>
    </alternativeName>
</protein>
<dbReference type="InterPro" id="IPR003136">
    <property type="entry name" value="Cytidylate_kin"/>
</dbReference>
<evidence type="ECO:0000256" key="2">
    <source>
        <dbReference type="ARBA" id="ARBA00022679"/>
    </source>
</evidence>
<dbReference type="RefSeq" id="WP_045365022.1">
    <property type="nucleotide sequence ID" value="NZ_AP018150.1"/>
</dbReference>
<dbReference type="EC" id="2.7.4.25" evidence="8"/>